<dbReference type="Gene3D" id="2.60.120.1560">
    <property type="match status" value="1"/>
</dbReference>
<dbReference type="InterPro" id="IPR051415">
    <property type="entry name" value="LAAT-1"/>
</dbReference>
<dbReference type="Proteomes" id="UP000053095">
    <property type="component" value="Unassembled WGS sequence"/>
</dbReference>
<name>A0A0B8N242_TALPI</name>
<evidence type="ECO:0000256" key="5">
    <source>
        <dbReference type="ARBA" id="ARBA00038039"/>
    </source>
</evidence>
<keyword evidence="4 8" id="KW-0472">Membrane</keyword>
<dbReference type="AlphaFoldDB" id="A0A0B8N242"/>
<sequence length="947" mass="103850">MLLSLIIPSLFVSVGIASAFTLPFPWPFCDSTTTFALSGDYTVTRTDTVTTGTSTVTKTGLPSISIDTVSITSYTPTAIDCLPTATTIKPYPFPGIPLEKRDVAPATITGCSPITIWPPTITGFPCTEVVGSFDIVTDTETVTTSGIATTTVTPTIIKTVTETWILPTPSAYKGVNYYQYLNDYFYPDGNQGCLTCGYGGGGYETSDWNGNYSYYTNGTTQQINFESENYPSYATILCQLPGQAAATDCSQWTVVFQGYLHATQTGNYTLAPYLGEDNALFFWGGEKAYSSYENNNIDGGVTYNQPAGLPHTFDYEMVAGEFLPITFIYANGCSRNCLAGVNIINAEVLVACADARVSSNTLLGEFLAGFGVSALCGSSDTTTATIADSTTATATAVKTTATRDNDSAVGAIYNSECDYLDTIVSNNINYSNVNHRFDTFVHRNDNYFTDEYHLVANNKCKDFIDFIIEYRSEGIRRRWRRVRYTRWRERWKSIGPEPGTAEMSFPASSPSLTGYSLPQHCEPSSDFLAFLSSTLHICLPNELGLISSILGCLSIVSWLFAQLPQIYKNYKLQSTAGLSAFFLVEWCLGDTANLVGALFTRQATWQVTIASYYVFVDVVLVIQYYWYTHVKKTDKGKDSVDGSFDEDDAPIYDGIRVRDENQPTYNVNPTQIMRPSEPKDVGLFKSHANSPPRFYSPSYSEKFENRRVRGTGFPSGSMTLGVSPRTVLMTSMLCAVLANASPTPSTAPSSSHSPLPSIFDSIKDPHDMDIETIGRLLSWMSTILYLGSRLPQLYKNYVRKSTSGLSPLLFMAAFSGNFFYSASLLTNPNAWYDYPPYGGGGWADADGNDRAEWVALATPFFLGAAGVLSLDAFMGVQFLIYGDQGGEPLVTVDDPADPGHKRWRRVSGWMRGWIPSGESHKYLRSNSGETQSLLGDNTTRGNNYGGV</sequence>
<dbReference type="InterPro" id="IPR037524">
    <property type="entry name" value="PA14/GLEYA"/>
</dbReference>
<dbReference type="InterPro" id="IPR018871">
    <property type="entry name" value="GLEYA_adhesin_domain"/>
</dbReference>
<keyword evidence="2 8" id="KW-0812">Transmembrane</keyword>
<evidence type="ECO:0000256" key="8">
    <source>
        <dbReference type="SAM" id="Phobius"/>
    </source>
</evidence>
<reference evidence="12" key="1">
    <citation type="journal article" date="2015" name="Genome Announc.">
        <title>Draft genome sequence of Talaromyces cellulolyticus strain Y-94, a source of lignocellulosic biomass-degrading enzymes.</title>
        <authorList>
            <person name="Fujii T."/>
            <person name="Koike H."/>
            <person name="Sawayama S."/>
            <person name="Yano S."/>
            <person name="Inoue H."/>
        </authorList>
    </citation>
    <scope>NUCLEOTIDE SEQUENCE [LARGE SCALE GENOMIC DNA]</scope>
    <source>
        <strain evidence="12">Y-94</strain>
    </source>
</reference>
<keyword evidence="9" id="KW-0732">Signal</keyword>
<dbReference type="GO" id="GO:0015174">
    <property type="term" value="F:basic amino acid transmembrane transporter activity"/>
    <property type="evidence" value="ECO:0007669"/>
    <property type="project" value="TreeGrafter"/>
</dbReference>
<feature type="transmembrane region" description="Helical" evidence="8">
    <location>
        <begin position="605"/>
        <end position="627"/>
    </location>
</feature>
<comment type="catalytic activity">
    <reaction evidence="6">
        <text>L-histidine(out) + L-arginine(in) = L-histidine(in) + L-arginine(out)</text>
        <dbReference type="Rhea" id="RHEA:71063"/>
        <dbReference type="ChEBI" id="CHEBI:32682"/>
        <dbReference type="ChEBI" id="CHEBI:57595"/>
    </reaction>
</comment>
<comment type="similarity">
    <text evidence="5">Belongs to the laat-1 family.</text>
</comment>
<feature type="transmembrane region" description="Helical" evidence="8">
    <location>
        <begin position="805"/>
        <end position="825"/>
    </location>
</feature>
<feature type="region of interest" description="Disordered" evidence="7">
    <location>
        <begin position="926"/>
        <end position="947"/>
    </location>
</feature>
<accession>A0A0B8N242</accession>
<evidence type="ECO:0000256" key="3">
    <source>
        <dbReference type="ARBA" id="ARBA00022989"/>
    </source>
</evidence>
<dbReference type="PANTHER" id="PTHR16201:SF34">
    <property type="entry name" value="LYSOSOMAL AMINO ACID TRANSPORTER 1"/>
    <property type="match status" value="1"/>
</dbReference>
<evidence type="ECO:0000313" key="11">
    <source>
        <dbReference type="EMBL" id="GAM33345.1"/>
    </source>
</evidence>
<dbReference type="SMART" id="SM00679">
    <property type="entry name" value="CTNS"/>
    <property type="match status" value="2"/>
</dbReference>
<dbReference type="PANTHER" id="PTHR16201">
    <property type="entry name" value="SEVEN TRANSMEMBRANE PROTEIN 1-RELATED"/>
    <property type="match status" value="1"/>
</dbReference>
<dbReference type="GO" id="GO:0000329">
    <property type="term" value="C:fungal-type vacuole membrane"/>
    <property type="evidence" value="ECO:0007669"/>
    <property type="project" value="TreeGrafter"/>
</dbReference>
<evidence type="ECO:0000313" key="12">
    <source>
        <dbReference type="Proteomes" id="UP000053095"/>
    </source>
</evidence>
<gene>
    <name evidence="11" type="ORF">TCE0_004r00177</name>
</gene>
<feature type="chain" id="PRO_5002121186" description="PA14 domain-containing protein" evidence="9">
    <location>
        <begin position="20"/>
        <end position="947"/>
    </location>
</feature>
<keyword evidence="3 8" id="KW-1133">Transmembrane helix</keyword>
<dbReference type="GO" id="GO:0034488">
    <property type="term" value="P:basic amino acid transmembrane export from vacuole"/>
    <property type="evidence" value="ECO:0007669"/>
    <property type="project" value="TreeGrafter"/>
</dbReference>
<evidence type="ECO:0000256" key="1">
    <source>
        <dbReference type="ARBA" id="ARBA00004141"/>
    </source>
</evidence>
<dbReference type="EMBL" id="DF933800">
    <property type="protein sequence ID" value="GAM33345.1"/>
    <property type="molecule type" value="Genomic_DNA"/>
</dbReference>
<keyword evidence="12" id="KW-1185">Reference proteome</keyword>
<organism evidence="11 12">
    <name type="scientific">Talaromyces pinophilus</name>
    <name type="common">Penicillium pinophilum</name>
    <dbReference type="NCBI Taxonomy" id="128442"/>
    <lineage>
        <taxon>Eukaryota</taxon>
        <taxon>Fungi</taxon>
        <taxon>Dikarya</taxon>
        <taxon>Ascomycota</taxon>
        <taxon>Pezizomycotina</taxon>
        <taxon>Eurotiomycetes</taxon>
        <taxon>Eurotiomycetidae</taxon>
        <taxon>Eurotiales</taxon>
        <taxon>Trichocomaceae</taxon>
        <taxon>Talaromyces</taxon>
        <taxon>Talaromyces sect. Talaromyces</taxon>
    </lineage>
</organism>
<dbReference type="InterPro" id="IPR006603">
    <property type="entry name" value="PQ-loop_rpt"/>
</dbReference>
<feature type="domain" description="PA14" evidence="10">
    <location>
        <begin position="205"/>
        <end position="361"/>
    </location>
</feature>
<feature type="signal peptide" evidence="9">
    <location>
        <begin position="1"/>
        <end position="19"/>
    </location>
</feature>
<dbReference type="FunFam" id="1.20.1280.290:FF:000009">
    <property type="entry name" value="PQ loop repeat family protein"/>
    <property type="match status" value="1"/>
</dbReference>
<proteinExistence type="inferred from homology"/>
<dbReference type="Pfam" id="PF04193">
    <property type="entry name" value="PQ-loop"/>
    <property type="match status" value="2"/>
</dbReference>
<protein>
    <recommendedName>
        <fullName evidence="10">PA14 domain-containing protein</fullName>
    </recommendedName>
</protein>
<comment type="subcellular location">
    <subcellularLocation>
        <location evidence="1">Membrane</location>
        <topology evidence="1">Multi-pass membrane protein</topology>
    </subcellularLocation>
</comment>
<evidence type="ECO:0000256" key="2">
    <source>
        <dbReference type="ARBA" id="ARBA00022692"/>
    </source>
</evidence>
<evidence type="ECO:0000256" key="9">
    <source>
        <dbReference type="SAM" id="SignalP"/>
    </source>
</evidence>
<dbReference type="PROSITE" id="PS51820">
    <property type="entry name" value="PA14"/>
    <property type="match status" value="1"/>
</dbReference>
<dbReference type="Pfam" id="PF10528">
    <property type="entry name" value="GLEYA"/>
    <property type="match status" value="1"/>
</dbReference>
<evidence type="ECO:0000259" key="10">
    <source>
        <dbReference type="PROSITE" id="PS51820"/>
    </source>
</evidence>
<evidence type="ECO:0000256" key="4">
    <source>
        <dbReference type="ARBA" id="ARBA00023136"/>
    </source>
</evidence>
<evidence type="ECO:0000256" key="7">
    <source>
        <dbReference type="SAM" id="MobiDB-lite"/>
    </source>
</evidence>
<dbReference type="Gene3D" id="1.20.1280.290">
    <property type="match status" value="2"/>
</dbReference>
<evidence type="ECO:0000256" key="6">
    <source>
        <dbReference type="ARBA" id="ARBA00050768"/>
    </source>
</evidence>
<feature type="transmembrane region" description="Helical" evidence="8">
    <location>
        <begin position="860"/>
        <end position="881"/>
    </location>
</feature>